<name>A0AAV6V198_9ARAC</name>
<protein>
    <submittedName>
        <fullName evidence="1">Uncharacterized protein</fullName>
    </submittedName>
</protein>
<evidence type="ECO:0000313" key="1">
    <source>
        <dbReference type="EMBL" id="KAG8189782.1"/>
    </source>
</evidence>
<gene>
    <name evidence="1" type="ORF">JTE90_008095</name>
</gene>
<dbReference type="EMBL" id="JAFNEN010000203">
    <property type="protein sequence ID" value="KAG8189782.1"/>
    <property type="molecule type" value="Genomic_DNA"/>
</dbReference>
<organism evidence="1 2">
    <name type="scientific">Oedothorax gibbosus</name>
    <dbReference type="NCBI Taxonomy" id="931172"/>
    <lineage>
        <taxon>Eukaryota</taxon>
        <taxon>Metazoa</taxon>
        <taxon>Ecdysozoa</taxon>
        <taxon>Arthropoda</taxon>
        <taxon>Chelicerata</taxon>
        <taxon>Arachnida</taxon>
        <taxon>Araneae</taxon>
        <taxon>Araneomorphae</taxon>
        <taxon>Entelegynae</taxon>
        <taxon>Araneoidea</taxon>
        <taxon>Linyphiidae</taxon>
        <taxon>Erigoninae</taxon>
        <taxon>Oedothorax</taxon>
    </lineage>
</organism>
<dbReference type="AlphaFoldDB" id="A0AAV6V198"/>
<keyword evidence="2" id="KW-1185">Reference proteome</keyword>
<proteinExistence type="predicted"/>
<sequence length="118" mass="13994">MFHGINHHHNHPYHLSNYLEEKEQRTSFHNRLTKDKRSGRHELFDPGTYAWVLLDSSRRTMGLPAPNRNQINYGNFGIWYEDLDLPRIKDPGARELFDPGTYAWVLLDSSDEQWVYPP</sequence>
<reference evidence="1 2" key="1">
    <citation type="journal article" date="2022" name="Nat. Ecol. Evol.">
        <title>A masculinizing supergene underlies an exaggerated male reproductive morph in a spider.</title>
        <authorList>
            <person name="Hendrickx F."/>
            <person name="De Corte Z."/>
            <person name="Sonet G."/>
            <person name="Van Belleghem S.M."/>
            <person name="Kostlbacher S."/>
            <person name="Vangestel C."/>
        </authorList>
    </citation>
    <scope>NUCLEOTIDE SEQUENCE [LARGE SCALE GENOMIC DNA]</scope>
    <source>
        <strain evidence="1">W744_W776</strain>
    </source>
</reference>
<dbReference type="Proteomes" id="UP000827092">
    <property type="component" value="Unassembled WGS sequence"/>
</dbReference>
<comment type="caution">
    <text evidence="1">The sequence shown here is derived from an EMBL/GenBank/DDBJ whole genome shotgun (WGS) entry which is preliminary data.</text>
</comment>
<accession>A0AAV6V198</accession>
<evidence type="ECO:0000313" key="2">
    <source>
        <dbReference type="Proteomes" id="UP000827092"/>
    </source>
</evidence>